<reference evidence="2 3" key="1">
    <citation type="journal article" date="2013" name="BMC Genomics">
        <title>Reconstruction of the lipid metabolism for the microalga Monoraphidium neglectum from its genome sequence reveals characteristics suitable for biofuel production.</title>
        <authorList>
            <person name="Bogen C."/>
            <person name="Al-Dilaimi A."/>
            <person name="Albersmeier A."/>
            <person name="Wichmann J."/>
            <person name="Grundmann M."/>
            <person name="Rupp O."/>
            <person name="Lauersen K.J."/>
            <person name="Blifernez-Klassen O."/>
            <person name="Kalinowski J."/>
            <person name="Goesmann A."/>
            <person name="Mussgnug J.H."/>
            <person name="Kruse O."/>
        </authorList>
    </citation>
    <scope>NUCLEOTIDE SEQUENCE [LARGE SCALE GENOMIC DNA]</scope>
    <source>
        <strain evidence="2 3">SAG 48.87</strain>
    </source>
</reference>
<dbReference type="RefSeq" id="XP_013903049.1">
    <property type="nucleotide sequence ID" value="XM_014047595.1"/>
</dbReference>
<keyword evidence="1" id="KW-0472">Membrane</keyword>
<dbReference type="AlphaFoldDB" id="A0A0D2MMM9"/>
<evidence type="ECO:0000313" key="2">
    <source>
        <dbReference type="EMBL" id="KIZ04030.1"/>
    </source>
</evidence>
<keyword evidence="3" id="KW-1185">Reference proteome</keyword>
<dbReference type="Proteomes" id="UP000054498">
    <property type="component" value="Unassembled WGS sequence"/>
</dbReference>
<evidence type="ECO:0000313" key="3">
    <source>
        <dbReference type="Proteomes" id="UP000054498"/>
    </source>
</evidence>
<sequence length="128" mass="13569">MWVQIAAFCCDALKTAADRNSMYLQSDIQLNLCLALFELGFAVCLVHGIAGGLVQPERGLTRVASSVVCAVFFAVQCSNARRQAEEFGHPQQPAVATVDYQEAQEEAMSSNLLASAAASALAAITIMA</sequence>
<keyword evidence="1" id="KW-1133">Transmembrane helix</keyword>
<organism evidence="2 3">
    <name type="scientific">Monoraphidium neglectum</name>
    <dbReference type="NCBI Taxonomy" id="145388"/>
    <lineage>
        <taxon>Eukaryota</taxon>
        <taxon>Viridiplantae</taxon>
        <taxon>Chlorophyta</taxon>
        <taxon>core chlorophytes</taxon>
        <taxon>Chlorophyceae</taxon>
        <taxon>CS clade</taxon>
        <taxon>Sphaeropleales</taxon>
        <taxon>Selenastraceae</taxon>
        <taxon>Monoraphidium</taxon>
    </lineage>
</organism>
<proteinExistence type="predicted"/>
<evidence type="ECO:0000256" key="1">
    <source>
        <dbReference type="SAM" id="Phobius"/>
    </source>
</evidence>
<feature type="transmembrane region" description="Helical" evidence="1">
    <location>
        <begin position="28"/>
        <end position="54"/>
    </location>
</feature>
<keyword evidence="1" id="KW-0812">Transmembrane</keyword>
<protein>
    <submittedName>
        <fullName evidence="2">Uncharacterized protein</fullName>
    </submittedName>
</protein>
<dbReference type="KEGG" id="mng:MNEG_3929"/>
<gene>
    <name evidence="2" type="ORF">MNEG_3929</name>
</gene>
<dbReference type="EMBL" id="KK100738">
    <property type="protein sequence ID" value="KIZ04030.1"/>
    <property type="molecule type" value="Genomic_DNA"/>
</dbReference>
<dbReference type="GeneID" id="25736807"/>
<name>A0A0D2MMM9_9CHLO</name>
<accession>A0A0D2MMM9</accession>